<evidence type="ECO:0000313" key="1">
    <source>
        <dbReference type="EMBL" id="KAG5627765.1"/>
    </source>
</evidence>
<sequence length="86" mass="10117">MVERQRKLLLIVLQDCPDSTFKKSLRKKTLDKRKNTMIDSPKMLSLYACKLELAIIILRLRSQSSPSYRDLHQKLHLDLPLLRISL</sequence>
<evidence type="ECO:0000313" key="2">
    <source>
        <dbReference type="EMBL" id="KAG5627951.1"/>
    </source>
</evidence>
<name>A0A9J6AT68_SOLCO</name>
<dbReference type="EMBL" id="JACXVP010000002">
    <property type="protein sequence ID" value="KAG5627765.1"/>
    <property type="molecule type" value="Genomic_DNA"/>
</dbReference>
<organism evidence="1 3">
    <name type="scientific">Solanum commersonii</name>
    <name type="common">Commerson's wild potato</name>
    <name type="synonym">Commerson's nightshade</name>
    <dbReference type="NCBI Taxonomy" id="4109"/>
    <lineage>
        <taxon>Eukaryota</taxon>
        <taxon>Viridiplantae</taxon>
        <taxon>Streptophyta</taxon>
        <taxon>Embryophyta</taxon>
        <taxon>Tracheophyta</taxon>
        <taxon>Spermatophyta</taxon>
        <taxon>Magnoliopsida</taxon>
        <taxon>eudicotyledons</taxon>
        <taxon>Gunneridae</taxon>
        <taxon>Pentapetalae</taxon>
        <taxon>asterids</taxon>
        <taxon>lamiids</taxon>
        <taxon>Solanales</taxon>
        <taxon>Solanaceae</taxon>
        <taxon>Solanoideae</taxon>
        <taxon>Solaneae</taxon>
        <taxon>Solanum</taxon>
    </lineage>
</organism>
<comment type="caution">
    <text evidence="1">The sequence shown here is derived from an EMBL/GenBank/DDBJ whole genome shotgun (WGS) entry which is preliminary data.</text>
</comment>
<protein>
    <submittedName>
        <fullName evidence="1">Uncharacterized protein</fullName>
    </submittedName>
</protein>
<gene>
    <name evidence="1" type="ORF">H5410_012983</name>
    <name evidence="2" type="ORF">H5410_013169</name>
</gene>
<evidence type="ECO:0000313" key="3">
    <source>
        <dbReference type="Proteomes" id="UP000824120"/>
    </source>
</evidence>
<proteinExistence type="predicted"/>
<dbReference type="Proteomes" id="UP000824120">
    <property type="component" value="Chromosome 2"/>
</dbReference>
<keyword evidence="3" id="KW-1185">Reference proteome</keyword>
<dbReference type="AlphaFoldDB" id="A0A9J6AT68"/>
<dbReference type="EMBL" id="JACXVP010000002">
    <property type="protein sequence ID" value="KAG5627951.1"/>
    <property type="molecule type" value="Genomic_DNA"/>
</dbReference>
<reference evidence="1 3" key="1">
    <citation type="submission" date="2020-09" db="EMBL/GenBank/DDBJ databases">
        <title>De no assembly of potato wild relative species, Solanum commersonii.</title>
        <authorList>
            <person name="Cho K."/>
        </authorList>
    </citation>
    <scope>NUCLEOTIDE SEQUENCE [LARGE SCALE GENOMIC DNA]</scope>
    <source>
        <strain evidence="1">LZ3.2</strain>
        <tissue evidence="1">Leaf</tissue>
    </source>
</reference>
<accession>A0A9J6AT68</accession>